<name>A0A9D4D0I0_DREPO</name>
<accession>A0A9D4D0I0</accession>
<reference evidence="1" key="2">
    <citation type="submission" date="2020-11" db="EMBL/GenBank/DDBJ databases">
        <authorList>
            <person name="McCartney M.A."/>
            <person name="Auch B."/>
            <person name="Kono T."/>
            <person name="Mallez S."/>
            <person name="Becker A."/>
            <person name="Gohl D.M."/>
            <person name="Silverstein K.A.T."/>
            <person name="Koren S."/>
            <person name="Bechman K.B."/>
            <person name="Herman A."/>
            <person name="Abrahante J.E."/>
            <person name="Garbe J."/>
        </authorList>
    </citation>
    <scope>NUCLEOTIDE SEQUENCE</scope>
    <source>
        <strain evidence="1">Duluth1</strain>
        <tissue evidence="1">Whole animal</tissue>
    </source>
</reference>
<sequence length="116" mass="13411">MASNINVFIDEETNNWFKACLALNITKEGLANFVDTELQKFHTAVGTSCGNCSIEQIIPCPTNIYCNKRKRNYCPFHKSQKQQQCLTCDKLKKNITLYHRYKSPSWRNTDAKKMGK</sequence>
<keyword evidence="2" id="KW-1185">Reference proteome</keyword>
<organism evidence="1 2">
    <name type="scientific">Dreissena polymorpha</name>
    <name type="common">Zebra mussel</name>
    <name type="synonym">Mytilus polymorpha</name>
    <dbReference type="NCBI Taxonomy" id="45954"/>
    <lineage>
        <taxon>Eukaryota</taxon>
        <taxon>Metazoa</taxon>
        <taxon>Spiralia</taxon>
        <taxon>Lophotrochozoa</taxon>
        <taxon>Mollusca</taxon>
        <taxon>Bivalvia</taxon>
        <taxon>Autobranchia</taxon>
        <taxon>Heteroconchia</taxon>
        <taxon>Euheterodonta</taxon>
        <taxon>Imparidentia</taxon>
        <taxon>Neoheterodontei</taxon>
        <taxon>Myida</taxon>
        <taxon>Dreissenoidea</taxon>
        <taxon>Dreissenidae</taxon>
        <taxon>Dreissena</taxon>
    </lineage>
</organism>
<evidence type="ECO:0000313" key="1">
    <source>
        <dbReference type="EMBL" id="KAH3735606.1"/>
    </source>
</evidence>
<dbReference type="AlphaFoldDB" id="A0A9D4D0I0"/>
<gene>
    <name evidence="1" type="ORF">DPMN_042142</name>
</gene>
<dbReference type="EMBL" id="JAIWYP010000011">
    <property type="protein sequence ID" value="KAH3735606.1"/>
    <property type="molecule type" value="Genomic_DNA"/>
</dbReference>
<dbReference type="InterPro" id="IPR027897">
    <property type="entry name" value="DUF4559"/>
</dbReference>
<dbReference type="Pfam" id="PF15112">
    <property type="entry name" value="DUF4559"/>
    <property type="match status" value="1"/>
</dbReference>
<reference evidence="1" key="1">
    <citation type="journal article" date="2019" name="bioRxiv">
        <title>The Genome of the Zebra Mussel, Dreissena polymorpha: A Resource for Invasive Species Research.</title>
        <authorList>
            <person name="McCartney M.A."/>
            <person name="Auch B."/>
            <person name="Kono T."/>
            <person name="Mallez S."/>
            <person name="Zhang Y."/>
            <person name="Obille A."/>
            <person name="Becker A."/>
            <person name="Abrahante J.E."/>
            <person name="Garbe J."/>
            <person name="Badalamenti J.P."/>
            <person name="Herman A."/>
            <person name="Mangelson H."/>
            <person name="Liachko I."/>
            <person name="Sullivan S."/>
            <person name="Sone E.D."/>
            <person name="Koren S."/>
            <person name="Silverstein K.A.T."/>
            <person name="Beckman K.B."/>
            <person name="Gohl D.M."/>
        </authorList>
    </citation>
    <scope>NUCLEOTIDE SEQUENCE</scope>
    <source>
        <strain evidence="1">Duluth1</strain>
        <tissue evidence="1">Whole animal</tissue>
    </source>
</reference>
<comment type="caution">
    <text evidence="1">The sequence shown here is derived from an EMBL/GenBank/DDBJ whole genome shotgun (WGS) entry which is preliminary data.</text>
</comment>
<evidence type="ECO:0000313" key="2">
    <source>
        <dbReference type="Proteomes" id="UP000828390"/>
    </source>
</evidence>
<proteinExistence type="predicted"/>
<dbReference type="Proteomes" id="UP000828390">
    <property type="component" value="Unassembled WGS sequence"/>
</dbReference>
<protein>
    <submittedName>
        <fullName evidence="1">Uncharacterized protein</fullName>
    </submittedName>
</protein>